<sequence>MASGGSGVYKVHSRDVARVAGPTAWVMGKVTGCMCEFATVVKLKSQRPANFAGFWFLWVLPFARNRMPKVKRRAG</sequence>
<name>A0A238K3Z7_9RHOB</name>
<accession>A0A238K3Z7</accession>
<keyword evidence="2" id="KW-1185">Reference proteome</keyword>
<gene>
    <name evidence="1" type="ORF">OCA8868_01125</name>
</gene>
<dbReference type="Proteomes" id="UP000203464">
    <property type="component" value="Unassembled WGS sequence"/>
</dbReference>
<proteinExistence type="predicted"/>
<dbReference type="EMBL" id="FXYD01000002">
    <property type="protein sequence ID" value="SMX36832.1"/>
    <property type="molecule type" value="Genomic_DNA"/>
</dbReference>
<reference evidence="2" key="1">
    <citation type="submission" date="2017-05" db="EMBL/GenBank/DDBJ databases">
        <authorList>
            <person name="Rodrigo-Torres L."/>
            <person name="Arahal R. D."/>
            <person name="Lucena T."/>
        </authorList>
    </citation>
    <scope>NUCLEOTIDE SEQUENCE [LARGE SCALE GENOMIC DNA]</scope>
    <source>
        <strain evidence="2">CECT 8868</strain>
    </source>
</reference>
<evidence type="ECO:0000313" key="2">
    <source>
        <dbReference type="Proteomes" id="UP000203464"/>
    </source>
</evidence>
<protein>
    <submittedName>
        <fullName evidence="1">Uncharacterized protein</fullName>
    </submittedName>
</protein>
<evidence type="ECO:0000313" key="1">
    <source>
        <dbReference type="EMBL" id="SMX36832.1"/>
    </source>
</evidence>
<organism evidence="1 2">
    <name type="scientific">Octadecabacter ascidiaceicola</name>
    <dbReference type="NCBI Taxonomy" id="1655543"/>
    <lineage>
        <taxon>Bacteria</taxon>
        <taxon>Pseudomonadati</taxon>
        <taxon>Pseudomonadota</taxon>
        <taxon>Alphaproteobacteria</taxon>
        <taxon>Rhodobacterales</taxon>
        <taxon>Roseobacteraceae</taxon>
        <taxon>Octadecabacter</taxon>
    </lineage>
</organism>
<dbReference type="AlphaFoldDB" id="A0A238K3Z7"/>